<keyword evidence="1" id="KW-0539">Nucleus</keyword>
<dbReference type="SUPFAM" id="SSF56672">
    <property type="entry name" value="DNA/RNA polymerases"/>
    <property type="match status" value="1"/>
</dbReference>
<organism evidence="2 3">
    <name type="scientific">Sphaeroforma arctica JP610</name>
    <dbReference type="NCBI Taxonomy" id="667725"/>
    <lineage>
        <taxon>Eukaryota</taxon>
        <taxon>Ichthyosporea</taxon>
        <taxon>Ichthyophonida</taxon>
        <taxon>Sphaeroforma</taxon>
    </lineage>
</organism>
<dbReference type="GO" id="GO:0003677">
    <property type="term" value="F:DNA binding"/>
    <property type="evidence" value="ECO:0007669"/>
    <property type="project" value="UniProtKB-KW"/>
</dbReference>
<sequence length="214" mass="24899">MGCDPDAYTNMDELVEECTEQLRQLELKPTRTENPMIYHLDVSAMYPNIILTNRLQPSALVDEATCAVCDFNRPGADCQRTMEWIWRGEYIPASKQDYNQIKQQCENETHPPPSYNKDGPRRRFHELNAVDQANTIKKRLQDYSKAAYKKIKVTTQQTKESTICMRENSFYIDTVRAFRDRRYVYKGKNKEWGGKLKEALSEGDPIAITKAKNM</sequence>
<dbReference type="OrthoDB" id="2961744at2759"/>
<accession>A0A0L0FP86</accession>
<dbReference type="PANTHER" id="PTHR10670">
    <property type="entry name" value="DNA POLYMERASE EPSILON CATALYTIC SUBUNIT A"/>
    <property type="match status" value="1"/>
</dbReference>
<evidence type="ECO:0000313" key="3">
    <source>
        <dbReference type="Proteomes" id="UP000054560"/>
    </source>
</evidence>
<keyword evidence="1" id="KW-0239">DNA-directed DNA polymerase</keyword>
<reference evidence="2 3" key="1">
    <citation type="submission" date="2011-02" db="EMBL/GenBank/DDBJ databases">
        <title>The Genome Sequence of Sphaeroforma arctica JP610.</title>
        <authorList>
            <consortium name="The Broad Institute Genome Sequencing Platform"/>
            <person name="Russ C."/>
            <person name="Cuomo C."/>
            <person name="Young S.K."/>
            <person name="Zeng Q."/>
            <person name="Gargeya S."/>
            <person name="Alvarado L."/>
            <person name="Berlin A."/>
            <person name="Chapman S.B."/>
            <person name="Chen Z."/>
            <person name="Freedman E."/>
            <person name="Gellesch M."/>
            <person name="Goldberg J."/>
            <person name="Griggs A."/>
            <person name="Gujja S."/>
            <person name="Heilman E."/>
            <person name="Heiman D."/>
            <person name="Howarth C."/>
            <person name="Mehta T."/>
            <person name="Neiman D."/>
            <person name="Pearson M."/>
            <person name="Roberts A."/>
            <person name="Saif S."/>
            <person name="Shea T."/>
            <person name="Shenoy N."/>
            <person name="Sisk P."/>
            <person name="Stolte C."/>
            <person name="Sykes S."/>
            <person name="White J."/>
            <person name="Yandava C."/>
            <person name="Burger G."/>
            <person name="Gray M.W."/>
            <person name="Holland P.W.H."/>
            <person name="King N."/>
            <person name="Lang F.B.F."/>
            <person name="Roger A.J."/>
            <person name="Ruiz-Trillo I."/>
            <person name="Haas B."/>
            <person name="Nusbaum C."/>
            <person name="Birren B."/>
        </authorList>
    </citation>
    <scope>NUCLEOTIDE SEQUENCE [LARGE SCALE GENOMIC DNA]</scope>
    <source>
        <strain evidence="2 3">JP610</strain>
    </source>
</reference>
<dbReference type="GO" id="GO:0045004">
    <property type="term" value="P:DNA replication proofreading"/>
    <property type="evidence" value="ECO:0007669"/>
    <property type="project" value="TreeGrafter"/>
</dbReference>
<dbReference type="RefSeq" id="XP_014152499.1">
    <property type="nucleotide sequence ID" value="XM_014297024.1"/>
</dbReference>
<dbReference type="GO" id="GO:0003887">
    <property type="term" value="F:DNA-directed DNA polymerase activity"/>
    <property type="evidence" value="ECO:0007669"/>
    <property type="project" value="UniProtKB-KW"/>
</dbReference>
<comment type="function">
    <text evidence="1">DNA polymerase II participates in chromosomal DNA replication.</text>
</comment>
<comment type="similarity">
    <text evidence="1">Belongs to the DNA polymerase type-B family.</text>
</comment>
<evidence type="ECO:0000313" key="2">
    <source>
        <dbReference type="EMBL" id="KNC78597.1"/>
    </source>
</evidence>
<keyword evidence="1" id="KW-0238">DNA-binding</keyword>
<comment type="cofactor">
    <cofactor evidence="1">
        <name>[4Fe-4S] cluster</name>
        <dbReference type="ChEBI" id="CHEBI:49883"/>
    </cofactor>
</comment>
<dbReference type="AlphaFoldDB" id="A0A0L0FP86"/>
<dbReference type="GO" id="GO:0008310">
    <property type="term" value="F:single-stranded DNA 3'-5' DNA exonuclease activity"/>
    <property type="evidence" value="ECO:0007669"/>
    <property type="project" value="TreeGrafter"/>
</dbReference>
<protein>
    <recommendedName>
        <fullName evidence="1">DNA polymerase epsilon catalytic subunit</fullName>
        <ecNumber evidence="1">2.7.7.7</ecNumber>
    </recommendedName>
</protein>
<evidence type="ECO:0000256" key="1">
    <source>
        <dbReference type="RuleBase" id="RU365029"/>
    </source>
</evidence>
<keyword evidence="1" id="KW-0408">Iron</keyword>
<keyword evidence="1" id="KW-0808">Transferase</keyword>
<keyword evidence="1" id="KW-0548">Nucleotidyltransferase</keyword>
<dbReference type="Proteomes" id="UP000054560">
    <property type="component" value="Unassembled WGS sequence"/>
</dbReference>
<name>A0A0L0FP86_9EUKA</name>
<dbReference type="PANTHER" id="PTHR10670:SF0">
    <property type="entry name" value="DNA POLYMERASE EPSILON CATALYTIC SUBUNIT A"/>
    <property type="match status" value="1"/>
</dbReference>
<comment type="subcellular location">
    <subcellularLocation>
        <location evidence="1">Nucleus</location>
    </subcellularLocation>
</comment>
<dbReference type="GeneID" id="25909489"/>
<dbReference type="eggNOG" id="KOG1798">
    <property type="taxonomic scope" value="Eukaryota"/>
</dbReference>
<keyword evidence="1" id="KW-0863">Zinc-finger</keyword>
<dbReference type="GO" id="GO:0008622">
    <property type="term" value="C:epsilon DNA polymerase complex"/>
    <property type="evidence" value="ECO:0007669"/>
    <property type="project" value="InterPro"/>
</dbReference>
<dbReference type="GO" id="GO:0051539">
    <property type="term" value="F:4 iron, 4 sulfur cluster binding"/>
    <property type="evidence" value="ECO:0007669"/>
    <property type="project" value="UniProtKB-KW"/>
</dbReference>
<keyword evidence="1" id="KW-0862">Zinc</keyword>
<dbReference type="GO" id="GO:0006297">
    <property type="term" value="P:nucleotide-excision repair, DNA gap filling"/>
    <property type="evidence" value="ECO:0007669"/>
    <property type="project" value="TreeGrafter"/>
</dbReference>
<keyword evidence="3" id="KW-1185">Reference proteome</keyword>
<dbReference type="InterPro" id="IPR043502">
    <property type="entry name" value="DNA/RNA_pol_sf"/>
</dbReference>
<keyword evidence="1" id="KW-0479">Metal-binding</keyword>
<dbReference type="InterPro" id="IPR029703">
    <property type="entry name" value="POL2"/>
</dbReference>
<dbReference type="GO" id="GO:0006272">
    <property type="term" value="P:leading strand elongation"/>
    <property type="evidence" value="ECO:0007669"/>
    <property type="project" value="TreeGrafter"/>
</dbReference>
<keyword evidence="1" id="KW-0235">DNA replication</keyword>
<dbReference type="STRING" id="667725.A0A0L0FP86"/>
<dbReference type="EMBL" id="KQ242461">
    <property type="protein sequence ID" value="KNC78597.1"/>
    <property type="molecule type" value="Genomic_DNA"/>
</dbReference>
<comment type="catalytic activity">
    <reaction evidence="1">
        <text>DNA(n) + a 2'-deoxyribonucleoside 5'-triphosphate = DNA(n+1) + diphosphate</text>
        <dbReference type="Rhea" id="RHEA:22508"/>
        <dbReference type="Rhea" id="RHEA-COMP:17339"/>
        <dbReference type="Rhea" id="RHEA-COMP:17340"/>
        <dbReference type="ChEBI" id="CHEBI:33019"/>
        <dbReference type="ChEBI" id="CHEBI:61560"/>
        <dbReference type="ChEBI" id="CHEBI:173112"/>
        <dbReference type="EC" id="2.7.7.7"/>
    </reaction>
</comment>
<keyword evidence="1" id="KW-0004">4Fe-4S</keyword>
<feature type="non-terminal residue" evidence="2">
    <location>
        <position position="214"/>
    </location>
</feature>
<dbReference type="GO" id="GO:0008270">
    <property type="term" value="F:zinc ion binding"/>
    <property type="evidence" value="ECO:0007669"/>
    <property type="project" value="UniProtKB-KW"/>
</dbReference>
<keyword evidence="1" id="KW-0411">Iron-sulfur</keyword>
<dbReference type="GO" id="GO:0006287">
    <property type="term" value="P:base-excision repair, gap-filling"/>
    <property type="evidence" value="ECO:0007669"/>
    <property type="project" value="TreeGrafter"/>
</dbReference>
<dbReference type="EC" id="2.7.7.7" evidence="1"/>
<dbReference type="GO" id="GO:0000278">
    <property type="term" value="P:mitotic cell cycle"/>
    <property type="evidence" value="ECO:0007669"/>
    <property type="project" value="TreeGrafter"/>
</dbReference>
<proteinExistence type="inferred from homology"/>
<gene>
    <name evidence="2" type="ORF">SARC_08985</name>
</gene>